<name>A0A1V4KXK0_PATFA</name>
<evidence type="ECO:0000313" key="2">
    <source>
        <dbReference type="Proteomes" id="UP000190648"/>
    </source>
</evidence>
<protein>
    <submittedName>
        <fullName evidence="1">Uncharacterized protein</fullName>
    </submittedName>
</protein>
<dbReference type="Proteomes" id="UP000190648">
    <property type="component" value="Unassembled WGS sequence"/>
</dbReference>
<comment type="caution">
    <text evidence="1">The sequence shown here is derived from an EMBL/GenBank/DDBJ whole genome shotgun (WGS) entry which is preliminary data.</text>
</comment>
<gene>
    <name evidence="1" type="ORF">AV530_019132</name>
</gene>
<organism evidence="1 2">
    <name type="scientific">Patagioenas fasciata monilis</name>
    <dbReference type="NCBI Taxonomy" id="372326"/>
    <lineage>
        <taxon>Eukaryota</taxon>
        <taxon>Metazoa</taxon>
        <taxon>Chordata</taxon>
        <taxon>Craniata</taxon>
        <taxon>Vertebrata</taxon>
        <taxon>Euteleostomi</taxon>
        <taxon>Archelosauria</taxon>
        <taxon>Archosauria</taxon>
        <taxon>Dinosauria</taxon>
        <taxon>Saurischia</taxon>
        <taxon>Theropoda</taxon>
        <taxon>Coelurosauria</taxon>
        <taxon>Aves</taxon>
        <taxon>Neognathae</taxon>
        <taxon>Neoaves</taxon>
        <taxon>Columbimorphae</taxon>
        <taxon>Columbiformes</taxon>
        <taxon>Columbidae</taxon>
        <taxon>Patagioenas</taxon>
    </lineage>
</organism>
<keyword evidence="2" id="KW-1185">Reference proteome</keyword>
<proteinExistence type="predicted"/>
<dbReference type="EMBL" id="LSYS01001493">
    <property type="protein sequence ID" value="OPJ89031.1"/>
    <property type="molecule type" value="Genomic_DNA"/>
</dbReference>
<reference evidence="1 2" key="1">
    <citation type="submission" date="2016-02" db="EMBL/GenBank/DDBJ databases">
        <title>Band-tailed pigeon sequencing and assembly.</title>
        <authorList>
            <person name="Soares A.E."/>
            <person name="Novak B.J."/>
            <person name="Rice E.S."/>
            <person name="O'Connell B."/>
            <person name="Chang D."/>
            <person name="Weber S."/>
            <person name="Shapiro B."/>
        </authorList>
    </citation>
    <scope>NUCLEOTIDE SEQUENCE [LARGE SCALE GENOMIC DNA]</scope>
    <source>
        <strain evidence="1">BTP2013</strain>
        <tissue evidence="1">Blood</tissue>
    </source>
</reference>
<dbReference type="AlphaFoldDB" id="A0A1V4KXK0"/>
<sequence>MYVVKSYERIIFNVVMPLDVQRLNYEHFHSALMSDCKASSSVAGKESICPVLILKSREGEMENPVCSSHRSCSTTEQAPGQLDAWACMQTARGTDGSNQIYEATSK</sequence>
<evidence type="ECO:0000313" key="1">
    <source>
        <dbReference type="EMBL" id="OPJ89031.1"/>
    </source>
</evidence>
<accession>A0A1V4KXK0</accession>